<feature type="region of interest" description="Disordered" evidence="1">
    <location>
        <begin position="26"/>
        <end position="55"/>
    </location>
</feature>
<keyword evidence="3" id="KW-1185">Reference proteome</keyword>
<sequence length="109" mass="12277">MLHISSVVAEHSWISERGLDTSQNLHRHESFDAGKQDANNGKDVNNSRTLTMEPPGPALIRALSLRVGFGKDAFENSQAELTIRKEKEVYGNNLEMQAMVEMYNRPIHV</sequence>
<name>D8T164_SELML</name>
<evidence type="ECO:0000313" key="3">
    <source>
        <dbReference type="Proteomes" id="UP000001514"/>
    </source>
</evidence>
<dbReference type="AlphaFoldDB" id="D8T164"/>
<dbReference type="EMBL" id="GL377661">
    <property type="protein sequence ID" value="EFJ09633.1"/>
    <property type="molecule type" value="Genomic_DNA"/>
</dbReference>
<dbReference type="InParanoid" id="D8T164"/>
<dbReference type="Proteomes" id="UP000001514">
    <property type="component" value="Unassembled WGS sequence"/>
</dbReference>
<gene>
    <name evidence="2" type="ORF">SELMODRAFT_427937</name>
</gene>
<dbReference type="HOGENOM" id="CLU_2188525_0_0_1"/>
<feature type="compositionally biased region" description="Basic and acidic residues" evidence="1">
    <location>
        <begin position="26"/>
        <end position="35"/>
    </location>
</feature>
<evidence type="ECO:0000313" key="2">
    <source>
        <dbReference type="EMBL" id="EFJ09633.1"/>
    </source>
</evidence>
<dbReference type="Gene3D" id="3.30.200.90">
    <property type="match status" value="1"/>
</dbReference>
<accession>D8T164</accession>
<reference evidence="2 3" key="1">
    <citation type="journal article" date="2011" name="Science">
        <title>The Selaginella genome identifies genetic changes associated with the evolution of vascular plants.</title>
        <authorList>
            <person name="Banks J.A."/>
            <person name="Nishiyama T."/>
            <person name="Hasebe M."/>
            <person name="Bowman J.L."/>
            <person name="Gribskov M."/>
            <person name="dePamphilis C."/>
            <person name="Albert V.A."/>
            <person name="Aono N."/>
            <person name="Aoyama T."/>
            <person name="Ambrose B.A."/>
            <person name="Ashton N.W."/>
            <person name="Axtell M.J."/>
            <person name="Barker E."/>
            <person name="Barker M.S."/>
            <person name="Bennetzen J.L."/>
            <person name="Bonawitz N.D."/>
            <person name="Chapple C."/>
            <person name="Cheng C."/>
            <person name="Correa L.G."/>
            <person name="Dacre M."/>
            <person name="DeBarry J."/>
            <person name="Dreyer I."/>
            <person name="Elias M."/>
            <person name="Engstrom E.M."/>
            <person name="Estelle M."/>
            <person name="Feng L."/>
            <person name="Finet C."/>
            <person name="Floyd S.K."/>
            <person name="Frommer W.B."/>
            <person name="Fujita T."/>
            <person name="Gramzow L."/>
            <person name="Gutensohn M."/>
            <person name="Harholt J."/>
            <person name="Hattori M."/>
            <person name="Heyl A."/>
            <person name="Hirai T."/>
            <person name="Hiwatashi Y."/>
            <person name="Ishikawa M."/>
            <person name="Iwata M."/>
            <person name="Karol K.G."/>
            <person name="Koehler B."/>
            <person name="Kolukisaoglu U."/>
            <person name="Kubo M."/>
            <person name="Kurata T."/>
            <person name="Lalonde S."/>
            <person name="Li K."/>
            <person name="Li Y."/>
            <person name="Litt A."/>
            <person name="Lyons E."/>
            <person name="Manning G."/>
            <person name="Maruyama T."/>
            <person name="Michael T.P."/>
            <person name="Mikami K."/>
            <person name="Miyazaki S."/>
            <person name="Morinaga S."/>
            <person name="Murata T."/>
            <person name="Mueller-Roeber B."/>
            <person name="Nelson D.R."/>
            <person name="Obara M."/>
            <person name="Oguri Y."/>
            <person name="Olmstead R.G."/>
            <person name="Onodera N."/>
            <person name="Petersen B.L."/>
            <person name="Pils B."/>
            <person name="Prigge M."/>
            <person name="Rensing S.A."/>
            <person name="Riano-Pachon D.M."/>
            <person name="Roberts A.W."/>
            <person name="Sato Y."/>
            <person name="Scheller H.V."/>
            <person name="Schulz B."/>
            <person name="Schulz C."/>
            <person name="Shakirov E.V."/>
            <person name="Shibagaki N."/>
            <person name="Shinohara N."/>
            <person name="Shippen D.E."/>
            <person name="Soerensen I."/>
            <person name="Sotooka R."/>
            <person name="Sugimoto N."/>
            <person name="Sugita M."/>
            <person name="Sumikawa N."/>
            <person name="Tanurdzic M."/>
            <person name="Theissen G."/>
            <person name="Ulvskov P."/>
            <person name="Wakazuki S."/>
            <person name="Weng J.K."/>
            <person name="Willats W.W."/>
            <person name="Wipf D."/>
            <person name="Wolf P.G."/>
            <person name="Yang L."/>
            <person name="Zimmer A.D."/>
            <person name="Zhu Q."/>
            <person name="Mitros T."/>
            <person name="Hellsten U."/>
            <person name="Loque D."/>
            <person name="Otillar R."/>
            <person name="Salamov A."/>
            <person name="Schmutz J."/>
            <person name="Shapiro H."/>
            <person name="Lindquist E."/>
            <person name="Lucas S."/>
            <person name="Rokhsar D."/>
            <person name="Grigoriev I.V."/>
        </authorList>
    </citation>
    <scope>NUCLEOTIDE SEQUENCE [LARGE SCALE GENOMIC DNA]</scope>
</reference>
<protein>
    <submittedName>
        <fullName evidence="2">Uncharacterized protein</fullName>
    </submittedName>
</protein>
<organism evidence="3">
    <name type="scientific">Selaginella moellendorffii</name>
    <name type="common">Spikemoss</name>
    <dbReference type="NCBI Taxonomy" id="88036"/>
    <lineage>
        <taxon>Eukaryota</taxon>
        <taxon>Viridiplantae</taxon>
        <taxon>Streptophyta</taxon>
        <taxon>Embryophyta</taxon>
        <taxon>Tracheophyta</taxon>
        <taxon>Lycopodiopsida</taxon>
        <taxon>Selaginellales</taxon>
        <taxon>Selaginellaceae</taxon>
        <taxon>Selaginella</taxon>
    </lineage>
</organism>
<dbReference type="KEGG" id="smo:SELMODRAFT_427937"/>
<evidence type="ECO:0000256" key="1">
    <source>
        <dbReference type="SAM" id="MobiDB-lite"/>
    </source>
</evidence>
<dbReference type="Gramene" id="EFJ09633">
    <property type="protein sequence ID" value="EFJ09633"/>
    <property type="gene ID" value="SELMODRAFT_427937"/>
</dbReference>
<feature type="compositionally biased region" description="Polar residues" evidence="1">
    <location>
        <begin position="37"/>
        <end position="50"/>
    </location>
</feature>
<proteinExistence type="predicted"/>